<protein>
    <recommendedName>
        <fullName evidence="1">Polymerase nucleotidyl transferase domain-containing protein</fullName>
    </recommendedName>
</protein>
<dbReference type="AlphaFoldDB" id="A0A1M4DYW5"/>
<name>A0A1M4DYW5_9ACTN</name>
<reference evidence="2" key="1">
    <citation type="submission" date="2016-04" db="EMBL/GenBank/DDBJ databases">
        <authorList>
            <person name="Evans L.H."/>
            <person name="Alamgir A."/>
            <person name="Owens N."/>
            <person name="Weber N.D."/>
            <person name="Virtaneva K."/>
            <person name="Barbian K."/>
            <person name="Babar A."/>
            <person name="Rosenke K."/>
        </authorList>
    </citation>
    <scope>NUCLEOTIDE SEQUENCE</scope>
    <source>
        <strain evidence="2">Nono1</strain>
    </source>
</reference>
<dbReference type="GO" id="GO:0016779">
    <property type="term" value="F:nucleotidyltransferase activity"/>
    <property type="evidence" value="ECO:0007669"/>
    <property type="project" value="InterPro"/>
</dbReference>
<dbReference type="InterPro" id="IPR002934">
    <property type="entry name" value="Polymerase_NTP_transf_dom"/>
</dbReference>
<dbReference type="EMBL" id="LT559118">
    <property type="protein sequence ID" value="SBO91765.1"/>
    <property type="molecule type" value="Genomic_DNA"/>
</dbReference>
<evidence type="ECO:0000313" key="2">
    <source>
        <dbReference type="EMBL" id="SBO91765.1"/>
    </source>
</evidence>
<feature type="domain" description="Polymerase nucleotidyl transferase" evidence="1">
    <location>
        <begin position="39"/>
        <end position="86"/>
    </location>
</feature>
<evidence type="ECO:0000259" key="1">
    <source>
        <dbReference type="Pfam" id="PF01909"/>
    </source>
</evidence>
<organism evidence="2">
    <name type="scientific">Nonomuraea gerenzanensis</name>
    <dbReference type="NCBI Taxonomy" id="93944"/>
    <lineage>
        <taxon>Bacteria</taxon>
        <taxon>Bacillati</taxon>
        <taxon>Actinomycetota</taxon>
        <taxon>Actinomycetes</taxon>
        <taxon>Streptosporangiales</taxon>
        <taxon>Streptosporangiaceae</taxon>
        <taxon>Nonomuraea</taxon>
    </lineage>
</organism>
<dbReference type="InterPro" id="IPR043519">
    <property type="entry name" value="NT_sf"/>
</dbReference>
<proteinExistence type="predicted"/>
<dbReference type="SUPFAM" id="SSF81301">
    <property type="entry name" value="Nucleotidyltransferase"/>
    <property type="match status" value="1"/>
</dbReference>
<gene>
    <name evidence="2" type="ORF">BN4615_P1279</name>
</gene>
<sequence length="259" mass="29284">MISATFPDSRESIIVAIMHAATERLLRHFLDNIEPAVPLVALWAHGSLALGDYQEGRSDLDLIAVLDSPATMGDWRRIKAVHRRLRLPLAERLHCSYMSRQELDDLGAEHITWAHSQIFRRPVSAVTRRELLAGARVLHGPPPAGLLPPVPDEELTRFVRTDLRDYWLVKAQGRRRWLQDVWVDLGMVTVARATVTLREGRLISKLEALDVLAELEAPEVVVADIRARRYGTPAPVLSRFRRGRLARAFVRSAIRRALA</sequence>
<accession>A0A1M4DYW5</accession>
<dbReference type="Pfam" id="PF01909">
    <property type="entry name" value="NTP_transf_2"/>
    <property type="match status" value="1"/>
</dbReference>